<dbReference type="Proteomes" id="UP000593601">
    <property type="component" value="Chromosome"/>
</dbReference>
<dbReference type="GO" id="GO:0000287">
    <property type="term" value="F:magnesium ion binding"/>
    <property type="evidence" value="ECO:0007669"/>
    <property type="project" value="InterPro"/>
</dbReference>
<sequence length="140" mass="15652">MIFKVPGKPQGKARARTGYNPKVGKVTSYTPGKTVLYENYIKACYMQTTDVMFDHEEPLSVCINACFEPTKSTSKKQRKRMLNGEVLPTKKPDVDNIVKAVLDALNGLAYKDDTQVINVTANKIYGERAFTEVTIVSIEK</sequence>
<proteinExistence type="predicted"/>
<dbReference type="InterPro" id="IPR036614">
    <property type="entry name" value="RusA-like_sf"/>
</dbReference>
<keyword evidence="2" id="KW-1185">Reference proteome</keyword>
<accession>A0A7M2RKZ5</accession>
<evidence type="ECO:0000313" key="2">
    <source>
        <dbReference type="Proteomes" id="UP000593601"/>
    </source>
</evidence>
<organism evidence="1 2">
    <name type="scientific">Blautia liquoris</name>
    <dbReference type="NCBI Taxonomy" id="2779518"/>
    <lineage>
        <taxon>Bacteria</taxon>
        <taxon>Bacillati</taxon>
        <taxon>Bacillota</taxon>
        <taxon>Clostridia</taxon>
        <taxon>Lachnospirales</taxon>
        <taxon>Lachnospiraceae</taxon>
        <taxon>Blautia</taxon>
    </lineage>
</organism>
<dbReference type="GO" id="GO:0006310">
    <property type="term" value="P:DNA recombination"/>
    <property type="evidence" value="ECO:0007669"/>
    <property type="project" value="InterPro"/>
</dbReference>
<dbReference type="GO" id="GO:0006281">
    <property type="term" value="P:DNA repair"/>
    <property type="evidence" value="ECO:0007669"/>
    <property type="project" value="InterPro"/>
</dbReference>
<reference evidence="1 2" key="1">
    <citation type="submission" date="2020-10" db="EMBL/GenBank/DDBJ databases">
        <title>Blautia liquoris sp.nov., isolated from the mud in a fermentation cellar used for the production of Chinese strong-flavoured liquor.</title>
        <authorList>
            <person name="Lu L."/>
        </authorList>
    </citation>
    <scope>NUCLEOTIDE SEQUENCE [LARGE SCALE GENOMIC DNA]</scope>
    <source>
        <strain evidence="1 2">LZLJ-3</strain>
    </source>
</reference>
<dbReference type="KEGG" id="bliq:INP51_06310"/>
<evidence type="ECO:0000313" key="1">
    <source>
        <dbReference type="EMBL" id="QOV20949.1"/>
    </source>
</evidence>
<dbReference type="AlphaFoldDB" id="A0A7M2RKZ5"/>
<dbReference type="Gene3D" id="3.30.1330.70">
    <property type="entry name" value="Holliday junction resolvase RusA"/>
    <property type="match status" value="1"/>
</dbReference>
<dbReference type="InterPro" id="IPR008822">
    <property type="entry name" value="Endonuclease_RusA-like"/>
</dbReference>
<dbReference type="SUPFAM" id="SSF103084">
    <property type="entry name" value="Holliday junction resolvase RusA"/>
    <property type="match status" value="1"/>
</dbReference>
<name>A0A7M2RKZ5_9FIRM</name>
<protein>
    <submittedName>
        <fullName evidence="1">RusA family crossover junction endodeoxyribonuclease</fullName>
    </submittedName>
</protein>
<dbReference type="EMBL" id="CP063304">
    <property type="protein sequence ID" value="QOV20949.1"/>
    <property type="molecule type" value="Genomic_DNA"/>
</dbReference>
<dbReference type="Pfam" id="PF05866">
    <property type="entry name" value="RusA"/>
    <property type="match status" value="1"/>
</dbReference>
<gene>
    <name evidence="1" type="ORF">INP51_06310</name>
</gene>